<evidence type="ECO:0000313" key="4">
    <source>
        <dbReference type="Proteomes" id="UP000270036"/>
    </source>
</evidence>
<proteinExistence type="predicted"/>
<sequence length="69" mass="8265">MENFNKHTIQENETLKSIALLYEIPVEELLVFHNNQSKENDELLINIRHFITDHWSRVAIHGEEFFDTI</sequence>
<keyword evidence="3" id="KW-1185">Reference proteome</keyword>
<dbReference type="OrthoDB" id="1267051at2"/>
<reference evidence="1 3" key="1">
    <citation type="submission" date="2014-07" db="EMBL/GenBank/DDBJ databases">
        <authorList>
            <person name="Pisani N.G."/>
            <person name="Newman J.D."/>
        </authorList>
    </citation>
    <scope>NUCLEOTIDE SEQUENCE [LARGE SCALE GENOMIC DNA]</scope>
    <source>
        <strain evidence="1 3">LMG 24720</strain>
    </source>
</reference>
<dbReference type="EMBL" id="JPEP01000002">
    <property type="protein sequence ID" value="KEY19000.1"/>
    <property type="molecule type" value="Genomic_DNA"/>
</dbReference>
<dbReference type="RefSeq" id="WP_034719739.1">
    <property type="nucleotide sequence ID" value="NZ_FOIX01000004.1"/>
</dbReference>
<evidence type="ECO:0000313" key="1">
    <source>
        <dbReference type="EMBL" id="KEY19000.1"/>
    </source>
</evidence>
<dbReference type="Proteomes" id="UP000028349">
    <property type="component" value="Unassembled WGS sequence"/>
</dbReference>
<dbReference type="InterPro" id="IPR036779">
    <property type="entry name" value="LysM_dom_sf"/>
</dbReference>
<dbReference type="InterPro" id="IPR018392">
    <property type="entry name" value="LysM"/>
</dbReference>
<evidence type="ECO:0000313" key="3">
    <source>
        <dbReference type="Proteomes" id="UP000028349"/>
    </source>
</evidence>
<dbReference type="STRING" id="266748.HY04_11155"/>
<dbReference type="KEGG" id="cant:NCTC13489_01335"/>
<dbReference type="AlphaFoldDB" id="A0A3S4VEN9"/>
<protein>
    <recommendedName>
        <fullName evidence="5">LysM domain-containing protein</fullName>
    </recommendedName>
</protein>
<evidence type="ECO:0000313" key="2">
    <source>
        <dbReference type="EMBL" id="VEH99103.1"/>
    </source>
</evidence>
<gene>
    <name evidence="1" type="ORF">HY04_11155</name>
    <name evidence="2" type="ORF">NCTC13489_01335</name>
</gene>
<name>A0A3S4VEN9_9FLAO</name>
<dbReference type="Proteomes" id="UP000270036">
    <property type="component" value="Chromosome"/>
</dbReference>
<reference evidence="2 4" key="2">
    <citation type="submission" date="2018-12" db="EMBL/GenBank/DDBJ databases">
        <authorList>
            <consortium name="Pathogen Informatics"/>
        </authorList>
    </citation>
    <scope>NUCLEOTIDE SEQUENCE [LARGE SCALE GENOMIC DNA]</scope>
    <source>
        <strain evidence="2 4">NCTC13489</strain>
    </source>
</reference>
<dbReference type="Gene3D" id="3.10.350.10">
    <property type="entry name" value="LysM domain"/>
    <property type="match status" value="1"/>
</dbReference>
<dbReference type="EMBL" id="LR134441">
    <property type="protein sequence ID" value="VEH99103.1"/>
    <property type="molecule type" value="Genomic_DNA"/>
</dbReference>
<dbReference type="CDD" id="cd00118">
    <property type="entry name" value="LysM"/>
    <property type="match status" value="1"/>
</dbReference>
<organism evidence="2 4">
    <name type="scientific">Kaistella antarctica</name>
    <dbReference type="NCBI Taxonomy" id="266748"/>
    <lineage>
        <taxon>Bacteria</taxon>
        <taxon>Pseudomonadati</taxon>
        <taxon>Bacteroidota</taxon>
        <taxon>Flavobacteriia</taxon>
        <taxon>Flavobacteriales</taxon>
        <taxon>Weeksellaceae</taxon>
        <taxon>Chryseobacterium group</taxon>
        <taxon>Kaistella</taxon>
    </lineage>
</organism>
<evidence type="ECO:0008006" key="5">
    <source>
        <dbReference type="Google" id="ProtNLM"/>
    </source>
</evidence>
<accession>A0A3S4VEN9</accession>